<feature type="binding site" evidence="13">
    <location>
        <position position="124"/>
    </location>
    <ligand>
        <name>Mg(2+)</name>
        <dbReference type="ChEBI" id="CHEBI:18420"/>
    </ligand>
</feature>
<comment type="catalytic activity">
    <reaction evidence="1">
        <text>4-hydroxy-4-methyl-2-oxoglutarate = 2 pyruvate</text>
        <dbReference type="Rhea" id="RHEA:22748"/>
        <dbReference type="ChEBI" id="CHEBI:15361"/>
        <dbReference type="ChEBI" id="CHEBI:58276"/>
        <dbReference type="EC" id="4.1.3.17"/>
    </reaction>
</comment>
<keyword evidence="13" id="KW-0479">Metal-binding</keyword>
<feature type="binding site" evidence="13">
    <location>
        <position position="123"/>
    </location>
    <ligand>
        <name>substrate</name>
    </ligand>
</feature>
<evidence type="ECO:0000256" key="13">
    <source>
        <dbReference type="PIRSR" id="PIRSR605493-1"/>
    </source>
</evidence>
<name>A0A7T1T6Z9_9ACTN</name>
<evidence type="ECO:0000313" key="14">
    <source>
        <dbReference type="EMBL" id="QPP07532.1"/>
    </source>
</evidence>
<evidence type="ECO:0000256" key="1">
    <source>
        <dbReference type="ARBA" id="ARBA00001342"/>
    </source>
</evidence>
<evidence type="ECO:0000256" key="7">
    <source>
        <dbReference type="ARBA" id="ARBA00016549"/>
    </source>
</evidence>
<evidence type="ECO:0000256" key="8">
    <source>
        <dbReference type="ARBA" id="ARBA00025046"/>
    </source>
</evidence>
<dbReference type="PANTHER" id="PTHR33254:SF4">
    <property type="entry name" value="4-HYDROXY-4-METHYL-2-OXOGLUTARATE ALDOLASE 3-RELATED"/>
    <property type="match status" value="1"/>
</dbReference>
<comment type="similarity">
    <text evidence="3">Belongs to the class II aldolase/RraA-like family.</text>
</comment>
<comment type="function">
    <text evidence="8">Catalyzes the aldol cleavage of 4-hydroxy-4-methyl-2-oxoglutarate (HMG) into 2 molecules of pyruvate. Also contains a secondary oxaloacetate (OAA) decarboxylase activity due to the common pyruvate enolate transition state formed following C-C bond cleavage in the retro-aldol and decarboxylation reactions.</text>
</comment>
<gene>
    <name evidence="14" type="ORF">G4Z16_15325</name>
</gene>
<dbReference type="EMBL" id="CP048882">
    <property type="protein sequence ID" value="QPP07532.1"/>
    <property type="molecule type" value="Genomic_DNA"/>
</dbReference>
<evidence type="ECO:0000256" key="3">
    <source>
        <dbReference type="ARBA" id="ARBA00008621"/>
    </source>
</evidence>
<organism evidence="14 15">
    <name type="scientific">Streptomyces bathyalis</name>
    <dbReference type="NCBI Taxonomy" id="2710756"/>
    <lineage>
        <taxon>Bacteria</taxon>
        <taxon>Bacillati</taxon>
        <taxon>Actinomycetota</taxon>
        <taxon>Actinomycetes</taxon>
        <taxon>Kitasatosporales</taxon>
        <taxon>Streptomycetaceae</taxon>
        <taxon>Streptomyces</taxon>
    </lineage>
</organism>
<dbReference type="EC" id="4.1.3.17" evidence="5"/>
<dbReference type="RefSeq" id="WP_197351341.1">
    <property type="nucleotide sequence ID" value="NZ_CP048882.1"/>
</dbReference>
<dbReference type="CDD" id="cd16841">
    <property type="entry name" value="RraA_family"/>
    <property type="match status" value="1"/>
</dbReference>
<evidence type="ECO:0000256" key="2">
    <source>
        <dbReference type="ARBA" id="ARBA00001968"/>
    </source>
</evidence>
<protein>
    <recommendedName>
        <fullName evidence="7">Putative 4-hydroxy-4-methyl-2-oxoglutarate aldolase</fullName>
        <ecNumber evidence="6">4.1.1.112</ecNumber>
        <ecNumber evidence="5">4.1.3.17</ecNumber>
    </recommendedName>
    <alternativeName>
        <fullName evidence="11">Oxaloacetate decarboxylase</fullName>
    </alternativeName>
    <alternativeName>
        <fullName evidence="9">Regulator of ribonuclease activity homolog</fullName>
    </alternativeName>
    <alternativeName>
        <fullName evidence="10">RraA-like protein</fullName>
    </alternativeName>
</protein>
<keyword evidence="13" id="KW-0460">Magnesium</keyword>
<dbReference type="GO" id="GO:0008948">
    <property type="term" value="F:oxaloacetate decarboxylase activity"/>
    <property type="evidence" value="ECO:0007669"/>
    <property type="project" value="UniProtKB-EC"/>
</dbReference>
<dbReference type="AlphaFoldDB" id="A0A7T1T6Z9"/>
<keyword evidence="15" id="KW-1185">Reference proteome</keyword>
<comment type="cofactor">
    <cofactor evidence="13">
        <name>Mg(2+)</name>
        <dbReference type="ChEBI" id="CHEBI:18420"/>
    </cofactor>
</comment>
<evidence type="ECO:0000256" key="10">
    <source>
        <dbReference type="ARBA" id="ARBA00030169"/>
    </source>
</evidence>
<accession>A0A7T1T6Z9</accession>
<dbReference type="GO" id="GO:0047443">
    <property type="term" value="F:4-hydroxy-4-methyl-2-oxoglutarate aldolase activity"/>
    <property type="evidence" value="ECO:0007669"/>
    <property type="project" value="UniProtKB-EC"/>
</dbReference>
<comment type="cofactor">
    <cofactor evidence="2">
        <name>a divalent metal cation</name>
        <dbReference type="ChEBI" id="CHEBI:60240"/>
    </cofactor>
</comment>
<reference evidence="15" key="1">
    <citation type="submission" date="2020-02" db="EMBL/GenBank/DDBJ databases">
        <title>Streptomyces sp. ASO4wet.</title>
        <authorList>
            <person name="Risdian C."/>
            <person name="Landwehr W."/>
            <person name="Schupp P."/>
            <person name="Wink J."/>
        </authorList>
    </citation>
    <scope>NUCLEOTIDE SEQUENCE [LARGE SCALE GENOMIC DNA]</scope>
    <source>
        <strain evidence="15">ASO4wet</strain>
    </source>
</reference>
<dbReference type="EC" id="4.1.1.112" evidence="6"/>
<sequence>MGEQNTDPRALVGGLSCADLVDAMARHHGHRAHILSLVSPTPGRSLFGPAVTIAYLPYRDDFTETNTLGFEGLFRRAVGDSPRGKVLVLSSGGYPDASHGGGTKLSSVHDLGLAGVLTDGRLRDFGELASYDFSTWCVGEATRWGGDTVAPTAVNVPVEVGGVCVTPGDYVYADSSGAVVIPAHSLPDVAAEARRVEAEDKASLSQMRTKDLP</sequence>
<evidence type="ECO:0000313" key="15">
    <source>
        <dbReference type="Proteomes" id="UP000595046"/>
    </source>
</evidence>
<evidence type="ECO:0000256" key="9">
    <source>
        <dbReference type="ARBA" id="ARBA00029596"/>
    </source>
</evidence>
<evidence type="ECO:0000256" key="12">
    <source>
        <dbReference type="ARBA" id="ARBA00047973"/>
    </source>
</evidence>
<dbReference type="KEGG" id="sbat:G4Z16_15325"/>
<dbReference type="InterPro" id="IPR005493">
    <property type="entry name" value="RraA/RraA-like"/>
</dbReference>
<evidence type="ECO:0000256" key="5">
    <source>
        <dbReference type="ARBA" id="ARBA00012213"/>
    </source>
</evidence>
<dbReference type="SUPFAM" id="SSF89562">
    <property type="entry name" value="RraA-like"/>
    <property type="match status" value="1"/>
</dbReference>
<dbReference type="GO" id="GO:0046872">
    <property type="term" value="F:metal ion binding"/>
    <property type="evidence" value="ECO:0007669"/>
    <property type="project" value="UniProtKB-KW"/>
</dbReference>
<proteinExistence type="inferred from homology"/>
<dbReference type="Gene3D" id="3.50.30.40">
    <property type="entry name" value="Ribonuclease E inhibitor RraA/RraA-like"/>
    <property type="match status" value="1"/>
</dbReference>
<dbReference type="InterPro" id="IPR036704">
    <property type="entry name" value="RraA/RraA-like_sf"/>
</dbReference>
<evidence type="ECO:0000256" key="6">
    <source>
        <dbReference type="ARBA" id="ARBA00012947"/>
    </source>
</evidence>
<dbReference type="Pfam" id="PF03737">
    <property type="entry name" value="RraA-like"/>
    <property type="match status" value="1"/>
</dbReference>
<dbReference type="PANTHER" id="PTHR33254">
    <property type="entry name" value="4-HYDROXY-4-METHYL-2-OXOGLUTARATE ALDOLASE 3-RELATED"/>
    <property type="match status" value="1"/>
</dbReference>
<evidence type="ECO:0000256" key="11">
    <source>
        <dbReference type="ARBA" id="ARBA00032305"/>
    </source>
</evidence>
<comment type="catalytic activity">
    <reaction evidence="12">
        <text>oxaloacetate + H(+) = pyruvate + CO2</text>
        <dbReference type="Rhea" id="RHEA:15641"/>
        <dbReference type="ChEBI" id="CHEBI:15361"/>
        <dbReference type="ChEBI" id="CHEBI:15378"/>
        <dbReference type="ChEBI" id="CHEBI:16452"/>
        <dbReference type="ChEBI" id="CHEBI:16526"/>
        <dbReference type="EC" id="4.1.1.112"/>
    </reaction>
</comment>
<dbReference type="Proteomes" id="UP000595046">
    <property type="component" value="Chromosome"/>
</dbReference>
<evidence type="ECO:0000256" key="4">
    <source>
        <dbReference type="ARBA" id="ARBA00011233"/>
    </source>
</evidence>
<comment type="subunit">
    <text evidence="4">Homotrimer.</text>
</comment>